<evidence type="ECO:0000313" key="7">
    <source>
        <dbReference type="Proteomes" id="UP000345527"/>
    </source>
</evidence>
<keyword evidence="1" id="KW-0805">Transcription regulation</keyword>
<dbReference type="Pfam" id="PF13377">
    <property type="entry name" value="Peripla_BP_3"/>
    <property type="match status" value="1"/>
</dbReference>
<sequence>MKRNSVTLKDVAAEAGVSMMTVSKALRSKPGVSEATRGMIIDVANRLGYEANTSASILKSGRSGIVQVIVNEYNIPFYSALIEALSTAITNQGMLPFLQQTGYSSKEAESVLANTRIAGALSDGAIIHASSLNGALVSSINKGKPAVLIDSCDEQPLVSSITFPNEDGARAAIRHLAERGCKRIGIVGPPFMSKTEFLTDPSPRKLRLRGAKSALQELGLTYDESTVIPLTGLTEEYGREAGHRLAEDGLAFDGLMCLNDSSAFGVIRGLRDRGVRVPDDVKVIGFDGVRGGEFTVPSLTTIRVDIDQLAQLAVMTLMQQIQRTGDPVPPTRTIVGFTLVERESTK</sequence>
<dbReference type="GO" id="GO:0000976">
    <property type="term" value="F:transcription cis-regulatory region binding"/>
    <property type="evidence" value="ECO:0007669"/>
    <property type="project" value="TreeGrafter"/>
</dbReference>
<feature type="domain" description="HTH lacI-type" evidence="4">
    <location>
        <begin position="6"/>
        <end position="60"/>
    </location>
</feature>
<dbReference type="CDD" id="cd06267">
    <property type="entry name" value="PBP1_LacI_sugar_binding-like"/>
    <property type="match status" value="1"/>
</dbReference>
<dbReference type="Gene3D" id="3.40.50.2300">
    <property type="match status" value="2"/>
</dbReference>
<dbReference type="PANTHER" id="PTHR30146">
    <property type="entry name" value="LACI-RELATED TRANSCRIPTIONAL REPRESSOR"/>
    <property type="match status" value="1"/>
</dbReference>
<dbReference type="EMBL" id="RZNZ01000008">
    <property type="protein sequence ID" value="KAA8820213.1"/>
    <property type="molecule type" value="Genomic_DNA"/>
</dbReference>
<keyword evidence="3" id="KW-0804">Transcription</keyword>
<evidence type="ECO:0000259" key="4">
    <source>
        <dbReference type="PROSITE" id="PS50932"/>
    </source>
</evidence>
<dbReference type="PROSITE" id="PS00356">
    <property type="entry name" value="HTH_LACI_1"/>
    <property type="match status" value="1"/>
</dbReference>
<dbReference type="Proteomes" id="UP000345527">
    <property type="component" value="Unassembled WGS sequence"/>
</dbReference>
<evidence type="ECO:0000313" key="8">
    <source>
        <dbReference type="Proteomes" id="UP000374630"/>
    </source>
</evidence>
<evidence type="ECO:0000256" key="2">
    <source>
        <dbReference type="ARBA" id="ARBA00023125"/>
    </source>
</evidence>
<keyword evidence="2" id="KW-0238">DNA-binding</keyword>
<dbReference type="Proteomes" id="UP000374630">
    <property type="component" value="Unassembled WGS sequence"/>
</dbReference>
<dbReference type="AlphaFoldDB" id="A0A5J5DV11"/>
<reference evidence="7 8" key="1">
    <citation type="journal article" date="2019" name="Syst. Appl. Microbiol.">
        <title>Characterization of Bifidobacterium species in feaces of the Egyptian fruit bat: Description of B. vespertilionis sp. nov. and B. rousetti sp. nov.</title>
        <authorList>
            <person name="Modesto M."/>
            <person name="Satti M."/>
            <person name="Watanabe K."/>
            <person name="Puglisi E."/>
            <person name="Morelli L."/>
            <person name="Huang C.-H."/>
            <person name="Liou J.-S."/>
            <person name="Miyashita M."/>
            <person name="Tamura T."/>
            <person name="Saito S."/>
            <person name="Mori K."/>
            <person name="Huang L."/>
            <person name="Sciavilla P."/>
            <person name="Sandri C."/>
            <person name="Spiezio C."/>
            <person name="Vitali F."/>
            <person name="Cavalieri D."/>
            <person name="Perpetuini G."/>
            <person name="Tofalo R."/>
            <person name="Bonetti A."/>
            <person name="Arita M."/>
            <person name="Mattarelli P."/>
        </authorList>
    </citation>
    <scope>NUCLEOTIDE SEQUENCE [LARGE SCALE GENOMIC DNA]</scope>
    <source>
        <strain evidence="5 8">RST16</strain>
        <strain evidence="6 7">RST8</strain>
    </source>
</reference>
<dbReference type="Pfam" id="PF00356">
    <property type="entry name" value="LacI"/>
    <property type="match status" value="1"/>
</dbReference>
<dbReference type="CDD" id="cd01392">
    <property type="entry name" value="HTH_LacI"/>
    <property type="match status" value="1"/>
</dbReference>
<comment type="caution">
    <text evidence="6">The sequence shown here is derived from an EMBL/GenBank/DDBJ whole genome shotgun (WGS) entry which is preliminary data.</text>
</comment>
<dbReference type="Gene3D" id="1.10.260.40">
    <property type="entry name" value="lambda repressor-like DNA-binding domains"/>
    <property type="match status" value="1"/>
</dbReference>
<dbReference type="OrthoDB" id="3236211at2"/>
<dbReference type="InterPro" id="IPR028082">
    <property type="entry name" value="Peripla_BP_I"/>
</dbReference>
<keyword evidence="8" id="KW-1185">Reference proteome</keyword>
<dbReference type="GO" id="GO:0003700">
    <property type="term" value="F:DNA-binding transcription factor activity"/>
    <property type="evidence" value="ECO:0007669"/>
    <property type="project" value="TreeGrafter"/>
</dbReference>
<protein>
    <submittedName>
        <fullName evidence="6">LacI family transcriptional regulator</fullName>
    </submittedName>
</protein>
<dbReference type="InterPro" id="IPR000843">
    <property type="entry name" value="HTH_LacI"/>
</dbReference>
<organism evidence="6 7">
    <name type="scientific">Bifidobacterium vespertilionis</name>
    <dbReference type="NCBI Taxonomy" id="2562524"/>
    <lineage>
        <taxon>Bacteria</taxon>
        <taxon>Bacillati</taxon>
        <taxon>Actinomycetota</taxon>
        <taxon>Actinomycetes</taxon>
        <taxon>Bifidobacteriales</taxon>
        <taxon>Bifidobacteriaceae</taxon>
        <taxon>Bifidobacterium</taxon>
    </lineage>
</organism>
<dbReference type="InterPro" id="IPR046335">
    <property type="entry name" value="LacI/GalR-like_sensor"/>
</dbReference>
<evidence type="ECO:0000256" key="1">
    <source>
        <dbReference type="ARBA" id="ARBA00023015"/>
    </source>
</evidence>
<dbReference type="PANTHER" id="PTHR30146:SF109">
    <property type="entry name" value="HTH-TYPE TRANSCRIPTIONAL REGULATOR GALS"/>
    <property type="match status" value="1"/>
</dbReference>
<accession>A0A5J5DV11</accession>
<name>A0A5J5DV11_9BIFI</name>
<dbReference type="SUPFAM" id="SSF53822">
    <property type="entry name" value="Periplasmic binding protein-like I"/>
    <property type="match status" value="1"/>
</dbReference>
<dbReference type="SUPFAM" id="SSF47413">
    <property type="entry name" value="lambda repressor-like DNA-binding domains"/>
    <property type="match status" value="1"/>
</dbReference>
<evidence type="ECO:0000256" key="3">
    <source>
        <dbReference type="ARBA" id="ARBA00023163"/>
    </source>
</evidence>
<dbReference type="RefSeq" id="WP_150353607.1">
    <property type="nucleotide sequence ID" value="NZ_RZNZ01000008.1"/>
</dbReference>
<evidence type="ECO:0000313" key="5">
    <source>
        <dbReference type="EMBL" id="KAA8820213.1"/>
    </source>
</evidence>
<dbReference type="PROSITE" id="PS50932">
    <property type="entry name" value="HTH_LACI_2"/>
    <property type="match status" value="1"/>
</dbReference>
<gene>
    <name evidence="6" type="ORF">EM848_03415</name>
    <name evidence="5" type="ORF">EMO90_07235</name>
</gene>
<dbReference type="SMART" id="SM00354">
    <property type="entry name" value="HTH_LACI"/>
    <property type="match status" value="1"/>
</dbReference>
<dbReference type="InterPro" id="IPR010982">
    <property type="entry name" value="Lambda_DNA-bd_dom_sf"/>
</dbReference>
<evidence type="ECO:0000313" key="6">
    <source>
        <dbReference type="EMBL" id="KAA8823862.1"/>
    </source>
</evidence>
<proteinExistence type="predicted"/>
<dbReference type="EMBL" id="RZOA01000005">
    <property type="protein sequence ID" value="KAA8823862.1"/>
    <property type="molecule type" value="Genomic_DNA"/>
</dbReference>